<proteinExistence type="predicted"/>
<protein>
    <recommendedName>
        <fullName evidence="2">2EXR domain-containing protein</fullName>
    </recommendedName>
</protein>
<feature type="region of interest" description="Disordered" evidence="1">
    <location>
        <begin position="242"/>
        <end position="275"/>
    </location>
</feature>
<feature type="region of interest" description="Disordered" evidence="1">
    <location>
        <begin position="355"/>
        <end position="419"/>
    </location>
</feature>
<evidence type="ECO:0000256" key="1">
    <source>
        <dbReference type="SAM" id="MobiDB-lite"/>
    </source>
</evidence>
<comment type="caution">
    <text evidence="3">The sequence shown here is derived from an EMBL/GenBank/DDBJ whole genome shotgun (WGS) entry which is preliminary data.</text>
</comment>
<dbReference type="EMBL" id="CAJVRL010000080">
    <property type="protein sequence ID" value="CAG8957640.1"/>
    <property type="molecule type" value="Genomic_DNA"/>
</dbReference>
<dbReference type="AlphaFoldDB" id="A0A9N9L032"/>
<organism evidence="3 4">
    <name type="scientific">Hymenoscyphus fraxineus</name>
    <dbReference type="NCBI Taxonomy" id="746836"/>
    <lineage>
        <taxon>Eukaryota</taxon>
        <taxon>Fungi</taxon>
        <taxon>Dikarya</taxon>
        <taxon>Ascomycota</taxon>
        <taxon>Pezizomycotina</taxon>
        <taxon>Leotiomycetes</taxon>
        <taxon>Helotiales</taxon>
        <taxon>Helotiaceae</taxon>
        <taxon>Hymenoscyphus</taxon>
    </lineage>
</organism>
<evidence type="ECO:0000313" key="3">
    <source>
        <dbReference type="EMBL" id="CAG8957640.1"/>
    </source>
</evidence>
<evidence type="ECO:0000259" key="2">
    <source>
        <dbReference type="Pfam" id="PF20150"/>
    </source>
</evidence>
<dbReference type="OrthoDB" id="3473305at2759"/>
<gene>
    <name evidence="3" type="ORF">HYFRA_00010507</name>
</gene>
<dbReference type="PANTHER" id="PTHR35910:SF6">
    <property type="entry name" value="2EXR DOMAIN-CONTAINING PROTEIN"/>
    <property type="match status" value="1"/>
</dbReference>
<dbReference type="InterPro" id="IPR045518">
    <property type="entry name" value="2EXR"/>
</dbReference>
<sequence>MSIVPGWPSTIPLPTQALPDEAATPTAIELLNELPFNKLPSVSNHTSTFTCFPNLPLELRLTIWKLTFPPRIITLTYRQNRCFQPLTPTPTSINTNRESRSLFQSLYPMSFGSRMLDPCTPFNASQDTLYLTSESLPFITHFFGILSTSEIRTLRYLAIDHQICPSSVLERSIQRATKEMAGLEKLFIVHELPGLGRSRRCATADCLTFMPHVPLELIGSPKIQSLTKAFAENDWSHLDLPSRSASPAPVGWQADPNADVSSSPKPSSTSPTEGISRVVPVYGWRECHCSDQASNSDSSESDQWTDEDDDDDDDDWNLYHQYGYGDSDDHDEWDSYGPSGMDPVSYATLLRMADEMLDGFYTDDDDEEEEEGDEEEGDEEEGDEEEGDEEEMDDSEGSEDDDDDDDDDDLPDLIPNEDL</sequence>
<dbReference type="Pfam" id="PF20150">
    <property type="entry name" value="2EXR"/>
    <property type="match status" value="1"/>
</dbReference>
<evidence type="ECO:0000313" key="4">
    <source>
        <dbReference type="Proteomes" id="UP000696280"/>
    </source>
</evidence>
<dbReference type="PANTHER" id="PTHR35910">
    <property type="entry name" value="2EXR DOMAIN-CONTAINING PROTEIN"/>
    <property type="match status" value="1"/>
</dbReference>
<keyword evidence="4" id="KW-1185">Reference proteome</keyword>
<feature type="region of interest" description="Disordered" evidence="1">
    <location>
        <begin position="290"/>
        <end position="337"/>
    </location>
</feature>
<reference evidence="3" key="1">
    <citation type="submission" date="2021-07" db="EMBL/GenBank/DDBJ databases">
        <authorList>
            <person name="Durling M."/>
        </authorList>
    </citation>
    <scope>NUCLEOTIDE SEQUENCE</scope>
</reference>
<feature type="compositionally biased region" description="Low complexity" evidence="1">
    <location>
        <begin position="261"/>
        <end position="272"/>
    </location>
</feature>
<dbReference type="Proteomes" id="UP000696280">
    <property type="component" value="Unassembled WGS sequence"/>
</dbReference>
<feature type="domain" description="2EXR" evidence="2">
    <location>
        <begin position="49"/>
        <end position="129"/>
    </location>
</feature>
<name>A0A9N9L032_9HELO</name>
<feature type="compositionally biased region" description="Acidic residues" evidence="1">
    <location>
        <begin position="299"/>
        <end position="316"/>
    </location>
</feature>
<accession>A0A9N9L032</accession>